<dbReference type="Proteomes" id="UP001432180">
    <property type="component" value="Chromosome"/>
</dbReference>
<keyword evidence="2" id="KW-1185">Reference proteome</keyword>
<name>A0ABZ0SD31_9GAMM</name>
<sequence length="58" mass="6260">MAVVVAEPTLEEARPIFRLGVDTYHQILAVALEAQLHVQTLAPVGAVADCRFPSDSSR</sequence>
<organism evidence="1 2">
    <name type="scientific">Thiorhodovibrio winogradskyi</name>
    <dbReference type="NCBI Taxonomy" id="77007"/>
    <lineage>
        <taxon>Bacteria</taxon>
        <taxon>Pseudomonadati</taxon>
        <taxon>Pseudomonadota</taxon>
        <taxon>Gammaproteobacteria</taxon>
        <taxon>Chromatiales</taxon>
        <taxon>Chromatiaceae</taxon>
        <taxon>Thiorhodovibrio</taxon>
    </lineage>
</organism>
<accession>A0ABZ0SD31</accession>
<evidence type="ECO:0000313" key="2">
    <source>
        <dbReference type="Proteomes" id="UP001432180"/>
    </source>
</evidence>
<dbReference type="EMBL" id="CP121472">
    <property type="protein sequence ID" value="WPL18223.1"/>
    <property type="molecule type" value="Genomic_DNA"/>
</dbReference>
<reference evidence="1 2" key="1">
    <citation type="journal article" date="2023" name="Microorganisms">
        <title>Thiorhodovibrio frisius and Trv. litoralis spp. nov., Two Novel Members from a Clade of Fastidious Purple Sulfur Bacteria That Exhibit Unique Red-Shifted Light-Harvesting Capabilities.</title>
        <authorList>
            <person name="Methner A."/>
            <person name="Kuzyk S.B."/>
            <person name="Petersen J."/>
            <person name="Bauer S."/>
            <person name="Brinkmann H."/>
            <person name="Sichau K."/>
            <person name="Wanner G."/>
            <person name="Wolf J."/>
            <person name="Neumann-Schaal M."/>
            <person name="Henke P."/>
            <person name="Tank M."/>
            <person name="Sproer C."/>
            <person name="Bunk B."/>
            <person name="Overmann J."/>
        </authorList>
    </citation>
    <scope>NUCLEOTIDE SEQUENCE [LARGE SCALE GENOMIC DNA]</scope>
    <source>
        <strain evidence="1 2">DSM 6702</strain>
    </source>
</reference>
<protein>
    <submittedName>
        <fullName evidence="1">Uncharacterized protein</fullName>
    </submittedName>
</protein>
<proteinExistence type="predicted"/>
<evidence type="ECO:0000313" key="1">
    <source>
        <dbReference type="EMBL" id="WPL18223.1"/>
    </source>
</evidence>
<gene>
    <name evidence="1" type="ORF">Thiowin_03282</name>
</gene>